<gene>
    <name evidence="12" type="ORF">MPIPNATIZW_LOCUS12391</name>
</gene>
<keyword evidence="13" id="KW-1185">Reference proteome</keyword>
<dbReference type="EMBL" id="OY882861">
    <property type="protein sequence ID" value="CAK6444085.1"/>
    <property type="molecule type" value="Genomic_DNA"/>
</dbReference>
<keyword evidence="6" id="KW-1133">Transmembrane helix</keyword>
<evidence type="ECO:0000256" key="7">
    <source>
        <dbReference type="ARBA" id="ARBA00023136"/>
    </source>
</evidence>
<evidence type="ECO:0000256" key="8">
    <source>
        <dbReference type="ARBA" id="ARBA00023170"/>
    </source>
</evidence>
<feature type="domain" description="Fibronectin type-III" evidence="11">
    <location>
        <begin position="245"/>
        <end position="339"/>
    </location>
</feature>
<feature type="region of interest" description="Disordered" evidence="10">
    <location>
        <begin position="475"/>
        <end position="629"/>
    </location>
</feature>
<comment type="similarity">
    <text evidence="2">Belongs to the type I cytokine receptor family. Type 2 subfamily.</text>
</comment>
<dbReference type="SUPFAM" id="SSF49265">
    <property type="entry name" value="Fibronectin type III"/>
    <property type="match status" value="1"/>
</dbReference>
<dbReference type="Proteomes" id="UP001314169">
    <property type="component" value="Chromosome 4"/>
</dbReference>
<keyword evidence="3" id="KW-0812">Transmembrane</keyword>
<feature type="compositionally biased region" description="Low complexity" evidence="10">
    <location>
        <begin position="475"/>
        <end position="567"/>
    </location>
</feature>
<dbReference type="InterPro" id="IPR052672">
    <property type="entry name" value="Type1_Cytokine_Rcpt_Type2"/>
</dbReference>
<name>A0ABP0A445_PIPNA</name>
<evidence type="ECO:0000256" key="2">
    <source>
        <dbReference type="ARBA" id="ARBA00008921"/>
    </source>
</evidence>
<accession>A0ABP0A445</accession>
<evidence type="ECO:0000313" key="12">
    <source>
        <dbReference type="EMBL" id="CAK6444085.1"/>
    </source>
</evidence>
<dbReference type="CDD" id="cd00063">
    <property type="entry name" value="FN3"/>
    <property type="match status" value="1"/>
</dbReference>
<evidence type="ECO:0000256" key="3">
    <source>
        <dbReference type="ARBA" id="ARBA00022692"/>
    </source>
</evidence>
<feature type="region of interest" description="Disordered" evidence="10">
    <location>
        <begin position="391"/>
        <end position="411"/>
    </location>
</feature>
<organism evidence="12 13">
    <name type="scientific">Pipistrellus nathusii</name>
    <name type="common">Nathusius' pipistrelle</name>
    <dbReference type="NCBI Taxonomy" id="59473"/>
    <lineage>
        <taxon>Eukaryota</taxon>
        <taxon>Metazoa</taxon>
        <taxon>Chordata</taxon>
        <taxon>Craniata</taxon>
        <taxon>Vertebrata</taxon>
        <taxon>Euteleostomi</taxon>
        <taxon>Mammalia</taxon>
        <taxon>Eutheria</taxon>
        <taxon>Laurasiatheria</taxon>
        <taxon>Chiroptera</taxon>
        <taxon>Yangochiroptera</taxon>
        <taxon>Vespertilionidae</taxon>
        <taxon>Pipistrellus</taxon>
    </lineage>
</organism>
<dbReference type="PROSITE" id="PS50853">
    <property type="entry name" value="FN3"/>
    <property type="match status" value="1"/>
</dbReference>
<sequence length="649" mass="68678">MQVSFQVEAEKKTHTFNLTGLQALTEYEVALSCAVQQSAFWSAWSPVHRGATEEAPRGLDLWRVLGPAQEDGSRPVRLLWKRALERALSYQVWFFPENTTNLTETLTTSRPPLALTLGAEAYRVWVVASNSLGQSPPASLRVPAATEEAFRGVQAVQAGPSQAGLVVAWQSSAPHVDAWMVEWLPDVDAEPPAPSWAAVTGARNWTIRQDELTPLQCYNISVYPLWQDRVGQPCSVQAYAREGVPAAGPVPRAEGIGVTAVTITWEEVPKHQRHGFIRSYTVFYQAEGGGALAKTVGAGTLGCRLESLRRKTSYSVQVMASTSAGGFNGTRITFQTLSVSVLEVCLVAALGGGGLLVLSALAAACGLQKPKLKHLCWPDVPNPARSSLAAWRGGSLKGKPSPKEVDDALSTEDSALKPSDLIDKLAVNFENFLEEVSTEEAGKGQESMLGGDTNEYVTSPFRPYCILKPFTEAEAPPTAAEAPPTAAEVTPTAAEVTPTAAEAPPTAAEIPPTVSEGPLTAAEAPPTEAEVPPTAAEAPPTVSEVPLTAAKATPTAAEAPPMAAEAPPTSPKAPPTVAEAPPREPQRLCSGSREGTSPEAEEQLVPSARRPGPASACQEGAPTPYLKNSVTTREFLVSAELPDQTKRAT</sequence>
<evidence type="ECO:0000256" key="6">
    <source>
        <dbReference type="ARBA" id="ARBA00022989"/>
    </source>
</evidence>
<dbReference type="InterPro" id="IPR036116">
    <property type="entry name" value="FN3_sf"/>
</dbReference>
<dbReference type="InterPro" id="IPR013783">
    <property type="entry name" value="Ig-like_fold"/>
</dbReference>
<keyword evidence="5" id="KW-0677">Repeat</keyword>
<comment type="subcellular location">
    <subcellularLocation>
        <location evidence="1">Membrane</location>
        <topology evidence="1">Single-pass type I membrane protein</topology>
    </subcellularLocation>
</comment>
<keyword evidence="8" id="KW-0675">Receptor</keyword>
<evidence type="ECO:0000313" key="13">
    <source>
        <dbReference type="Proteomes" id="UP001314169"/>
    </source>
</evidence>
<evidence type="ECO:0000259" key="11">
    <source>
        <dbReference type="PROSITE" id="PS50853"/>
    </source>
</evidence>
<dbReference type="InterPro" id="IPR003961">
    <property type="entry name" value="FN3_dom"/>
</dbReference>
<keyword evidence="4" id="KW-0732">Signal</keyword>
<evidence type="ECO:0000256" key="4">
    <source>
        <dbReference type="ARBA" id="ARBA00022729"/>
    </source>
</evidence>
<evidence type="ECO:0000256" key="10">
    <source>
        <dbReference type="SAM" id="MobiDB-lite"/>
    </source>
</evidence>
<dbReference type="PANTHER" id="PTHR48423:SF1">
    <property type="entry name" value="INTERLEUKIN-27 RECEPTOR SUBUNIT ALPHA"/>
    <property type="match status" value="1"/>
</dbReference>
<evidence type="ECO:0000256" key="5">
    <source>
        <dbReference type="ARBA" id="ARBA00022737"/>
    </source>
</evidence>
<evidence type="ECO:0000256" key="1">
    <source>
        <dbReference type="ARBA" id="ARBA00004479"/>
    </source>
</evidence>
<dbReference type="PANTHER" id="PTHR48423">
    <property type="entry name" value="INTERLEUKIN-27 RECEPTOR SUBUNIT ALPHA"/>
    <property type="match status" value="1"/>
</dbReference>
<evidence type="ECO:0000256" key="9">
    <source>
        <dbReference type="ARBA" id="ARBA00023180"/>
    </source>
</evidence>
<protein>
    <recommendedName>
        <fullName evidence="11">Fibronectin type-III domain-containing protein</fullName>
    </recommendedName>
</protein>
<reference evidence="12" key="1">
    <citation type="submission" date="2023-12" db="EMBL/GenBank/DDBJ databases">
        <authorList>
            <person name="Brown T."/>
        </authorList>
    </citation>
    <scope>NUCLEOTIDE SEQUENCE</scope>
</reference>
<proteinExistence type="inferred from homology"/>
<keyword evidence="9" id="KW-0325">Glycoprotein</keyword>
<dbReference type="Gene3D" id="2.60.40.10">
    <property type="entry name" value="Immunoglobulins"/>
    <property type="match status" value="4"/>
</dbReference>
<keyword evidence="7" id="KW-0472">Membrane</keyword>
<dbReference type="SMART" id="SM00060">
    <property type="entry name" value="FN3"/>
    <property type="match status" value="2"/>
</dbReference>